<gene>
    <name evidence="1" type="ORF">BX592_10813</name>
</gene>
<dbReference type="SUPFAM" id="SSF53474">
    <property type="entry name" value="alpha/beta-Hydrolases"/>
    <property type="match status" value="1"/>
</dbReference>
<dbReference type="RefSeq" id="WP_377681477.1">
    <property type="nucleotide sequence ID" value="NZ_JBHLUW010000003.1"/>
</dbReference>
<proteinExistence type="predicted"/>
<sequence length="131" mass="14604">MALSLSSSYWLTTASTRCVDRDSYLSDARGRARPDVFERIARLHASNAAAISQHRPRQLRTRIVYALATRGKSVTSNEQMVAHLRELTSGQIAINAFDDDHNSIVRVPSVQRVAKFLNGATANEPRLVRVK</sequence>
<dbReference type="InterPro" id="IPR029058">
    <property type="entry name" value="AB_hydrolase_fold"/>
</dbReference>
<dbReference type="EMBL" id="SORE01000008">
    <property type="protein sequence ID" value="TDY50778.1"/>
    <property type="molecule type" value="Genomic_DNA"/>
</dbReference>
<organism evidence="1 2">
    <name type="scientific">Paraburkholderia rhizosphaerae</name>
    <dbReference type="NCBI Taxonomy" id="480658"/>
    <lineage>
        <taxon>Bacteria</taxon>
        <taxon>Pseudomonadati</taxon>
        <taxon>Pseudomonadota</taxon>
        <taxon>Betaproteobacteria</taxon>
        <taxon>Burkholderiales</taxon>
        <taxon>Burkholderiaceae</taxon>
        <taxon>Paraburkholderia</taxon>
    </lineage>
</organism>
<evidence type="ECO:0000313" key="2">
    <source>
        <dbReference type="Proteomes" id="UP000295509"/>
    </source>
</evidence>
<dbReference type="AlphaFoldDB" id="A0A4R8LTE3"/>
<dbReference type="Gene3D" id="3.40.50.1820">
    <property type="entry name" value="alpha/beta hydrolase"/>
    <property type="match status" value="1"/>
</dbReference>
<accession>A0A4R8LTE3</accession>
<evidence type="ECO:0000313" key="1">
    <source>
        <dbReference type="EMBL" id="TDY50778.1"/>
    </source>
</evidence>
<comment type="caution">
    <text evidence="1">The sequence shown here is derived from an EMBL/GenBank/DDBJ whole genome shotgun (WGS) entry which is preliminary data.</text>
</comment>
<name>A0A4R8LTE3_9BURK</name>
<keyword evidence="2" id="KW-1185">Reference proteome</keyword>
<reference evidence="1 2" key="1">
    <citation type="submission" date="2019-03" db="EMBL/GenBank/DDBJ databases">
        <title>Genomic Encyclopedia of Type Strains, Phase III (KMG-III): the genomes of soil and plant-associated and newly described type strains.</title>
        <authorList>
            <person name="Whitman W."/>
        </authorList>
    </citation>
    <scope>NUCLEOTIDE SEQUENCE [LARGE SCALE GENOMIC DNA]</scope>
    <source>
        <strain evidence="1 2">LMG 29544</strain>
    </source>
</reference>
<protein>
    <submittedName>
        <fullName evidence="1">Uncharacterized protein</fullName>
    </submittedName>
</protein>
<dbReference type="Proteomes" id="UP000295509">
    <property type="component" value="Unassembled WGS sequence"/>
</dbReference>